<proteinExistence type="predicted"/>
<evidence type="ECO:0000256" key="2">
    <source>
        <dbReference type="SAM" id="SignalP"/>
    </source>
</evidence>
<keyword evidence="2" id="KW-0732">Signal</keyword>
<feature type="compositionally biased region" description="Basic and acidic residues" evidence="1">
    <location>
        <begin position="62"/>
        <end position="81"/>
    </location>
</feature>
<sequence>MKVKILFVAVSFAFSGIAFSQSTPKVDKRQKNQKTRIVKGVKSGELTARETKQLAQQQANIRKMERKANRDGVVTQKEKVRLQKAQNKASRNIKRKKNNNINR</sequence>
<feature type="chain" id="PRO_5032577672" evidence="2">
    <location>
        <begin position="21"/>
        <end position="103"/>
    </location>
</feature>
<gene>
    <name evidence="3" type="ORF">H3Z83_03295</name>
</gene>
<dbReference type="RefSeq" id="WP_182124044.1">
    <property type="nucleotide sequence ID" value="NZ_JACGLS010000001.1"/>
</dbReference>
<evidence type="ECO:0000256" key="1">
    <source>
        <dbReference type="SAM" id="MobiDB-lite"/>
    </source>
</evidence>
<evidence type="ECO:0000313" key="3">
    <source>
        <dbReference type="EMBL" id="MBA6155547.1"/>
    </source>
</evidence>
<comment type="caution">
    <text evidence="3">The sequence shown here is derived from an EMBL/GenBank/DDBJ whole genome shotgun (WGS) entry which is preliminary data.</text>
</comment>
<reference evidence="3 4" key="1">
    <citation type="submission" date="2020-07" db="EMBL/GenBank/DDBJ databases">
        <title>Bacterium isolated from marine sediment.</title>
        <authorList>
            <person name="Shang D."/>
            <person name="Du Z.-J."/>
        </authorList>
    </citation>
    <scope>NUCLEOTIDE SEQUENCE [LARGE SCALE GENOMIC DNA]</scope>
    <source>
        <strain evidence="3 4">S7007</strain>
    </source>
</reference>
<feature type="region of interest" description="Disordered" evidence="1">
    <location>
        <begin position="51"/>
        <end position="103"/>
    </location>
</feature>
<dbReference type="AlphaFoldDB" id="A0A839AM19"/>
<organism evidence="3 4">
    <name type="scientific">Tenacibaculum pelagium</name>
    <dbReference type="NCBI Taxonomy" id="2759527"/>
    <lineage>
        <taxon>Bacteria</taxon>
        <taxon>Pseudomonadati</taxon>
        <taxon>Bacteroidota</taxon>
        <taxon>Flavobacteriia</taxon>
        <taxon>Flavobacteriales</taxon>
        <taxon>Flavobacteriaceae</taxon>
        <taxon>Tenacibaculum</taxon>
    </lineage>
</organism>
<feature type="signal peptide" evidence="2">
    <location>
        <begin position="1"/>
        <end position="20"/>
    </location>
</feature>
<keyword evidence="4" id="KW-1185">Reference proteome</keyword>
<dbReference type="EMBL" id="JACGLS010000001">
    <property type="protein sequence ID" value="MBA6155547.1"/>
    <property type="molecule type" value="Genomic_DNA"/>
</dbReference>
<name>A0A839AM19_9FLAO</name>
<dbReference type="Proteomes" id="UP000563906">
    <property type="component" value="Unassembled WGS sequence"/>
</dbReference>
<protein>
    <submittedName>
        <fullName evidence="3">Uncharacterized protein</fullName>
    </submittedName>
</protein>
<feature type="compositionally biased region" description="Basic residues" evidence="1">
    <location>
        <begin position="91"/>
        <end position="103"/>
    </location>
</feature>
<evidence type="ECO:0000313" key="4">
    <source>
        <dbReference type="Proteomes" id="UP000563906"/>
    </source>
</evidence>
<accession>A0A839AM19</accession>